<proteinExistence type="predicted"/>
<evidence type="ECO:0000313" key="2">
    <source>
        <dbReference type="Proteomes" id="UP000824120"/>
    </source>
</evidence>
<dbReference type="AlphaFoldDB" id="A0A9J5WSY4"/>
<evidence type="ECO:0000313" key="1">
    <source>
        <dbReference type="EMBL" id="KAG5578929.1"/>
    </source>
</evidence>
<accession>A0A9J5WSY4</accession>
<gene>
    <name evidence="1" type="ORF">H5410_049556</name>
</gene>
<name>A0A9J5WSY4_SOLCO</name>
<protein>
    <submittedName>
        <fullName evidence="1">Uncharacterized protein</fullName>
    </submittedName>
</protein>
<sequence length="119" mass="14057">MKLFCFGGCTQLEKLMIEATGDKTRYQCDQEGQWGVEEKENRYLEMQILLERKQKRRGVELKQLATTLVLISPADKVVQMPLPKFLAFLRNKSKKGSMKKLKLLTRKRNRKERWGRTHT</sequence>
<dbReference type="Proteomes" id="UP000824120">
    <property type="component" value="Chromosome 10"/>
</dbReference>
<dbReference type="EMBL" id="JACXVP010000010">
    <property type="protein sequence ID" value="KAG5578929.1"/>
    <property type="molecule type" value="Genomic_DNA"/>
</dbReference>
<comment type="caution">
    <text evidence="1">The sequence shown here is derived from an EMBL/GenBank/DDBJ whole genome shotgun (WGS) entry which is preliminary data.</text>
</comment>
<reference evidence="1 2" key="1">
    <citation type="submission" date="2020-09" db="EMBL/GenBank/DDBJ databases">
        <title>De no assembly of potato wild relative species, Solanum commersonii.</title>
        <authorList>
            <person name="Cho K."/>
        </authorList>
    </citation>
    <scope>NUCLEOTIDE SEQUENCE [LARGE SCALE GENOMIC DNA]</scope>
    <source>
        <strain evidence="1">LZ3.2</strain>
        <tissue evidence="1">Leaf</tissue>
    </source>
</reference>
<organism evidence="1 2">
    <name type="scientific">Solanum commersonii</name>
    <name type="common">Commerson's wild potato</name>
    <name type="synonym">Commerson's nightshade</name>
    <dbReference type="NCBI Taxonomy" id="4109"/>
    <lineage>
        <taxon>Eukaryota</taxon>
        <taxon>Viridiplantae</taxon>
        <taxon>Streptophyta</taxon>
        <taxon>Embryophyta</taxon>
        <taxon>Tracheophyta</taxon>
        <taxon>Spermatophyta</taxon>
        <taxon>Magnoliopsida</taxon>
        <taxon>eudicotyledons</taxon>
        <taxon>Gunneridae</taxon>
        <taxon>Pentapetalae</taxon>
        <taxon>asterids</taxon>
        <taxon>lamiids</taxon>
        <taxon>Solanales</taxon>
        <taxon>Solanaceae</taxon>
        <taxon>Solanoideae</taxon>
        <taxon>Solaneae</taxon>
        <taxon>Solanum</taxon>
    </lineage>
</organism>
<keyword evidence="2" id="KW-1185">Reference proteome</keyword>